<organism evidence="2 3">
    <name type="scientific">Streptomyces somaliensis (strain ATCC 33201 / DSM 40738 / JCM 12659 / KCTC 9044 / NCTC 11332 / NRRL B-12077 / IP 733)</name>
    <dbReference type="NCBI Taxonomy" id="1134445"/>
    <lineage>
        <taxon>Bacteria</taxon>
        <taxon>Bacillati</taxon>
        <taxon>Actinomycetota</taxon>
        <taxon>Actinomycetes</taxon>
        <taxon>Kitasatosporales</taxon>
        <taxon>Streptomycetaceae</taxon>
        <taxon>Streptomyces</taxon>
    </lineage>
</organism>
<feature type="region of interest" description="Disordered" evidence="1">
    <location>
        <begin position="1"/>
        <end position="42"/>
    </location>
</feature>
<comment type="caution">
    <text evidence="2">The sequence shown here is derived from an EMBL/GenBank/DDBJ whole genome shotgun (WGS) entry which is preliminary data.</text>
</comment>
<feature type="compositionally biased region" description="Low complexity" evidence="1">
    <location>
        <begin position="21"/>
        <end position="38"/>
    </location>
</feature>
<dbReference type="RefSeq" id="WP_168437121.1">
    <property type="nucleotide sequence ID" value="NZ_JAAXOU010000006.1"/>
</dbReference>
<evidence type="ECO:0000256" key="1">
    <source>
        <dbReference type="SAM" id="MobiDB-lite"/>
    </source>
</evidence>
<accession>A0AA44IBM2</accession>
<reference evidence="2 3" key="1">
    <citation type="submission" date="2020-04" db="EMBL/GenBank/DDBJ databases">
        <title>MicrobeNet Type strains.</title>
        <authorList>
            <person name="Nicholson A.C."/>
        </authorList>
    </citation>
    <scope>NUCLEOTIDE SEQUENCE [LARGE SCALE GENOMIC DNA]</scope>
    <source>
        <strain evidence="2 3">DSM 40738</strain>
    </source>
</reference>
<evidence type="ECO:0000313" key="2">
    <source>
        <dbReference type="EMBL" id="NKY12846.1"/>
    </source>
</evidence>
<proteinExistence type="predicted"/>
<keyword evidence="3" id="KW-1185">Reference proteome</keyword>
<sequence length="100" mass="9980">MSTDAGEAAWSADPPGDDGRAAPASAPAPAPTTKAGGTVRREGAVVIVHADDEDLDGTPPTRSEIDEENGFPVLTFTDRMLRPEHGVGAASAAPSAGATA</sequence>
<dbReference type="AlphaFoldDB" id="A0AA44IBM2"/>
<name>A0AA44IBM2_STRE0</name>
<protein>
    <submittedName>
        <fullName evidence="2">Uncharacterized protein</fullName>
    </submittedName>
</protein>
<evidence type="ECO:0000313" key="3">
    <source>
        <dbReference type="Proteomes" id="UP000570003"/>
    </source>
</evidence>
<dbReference type="Proteomes" id="UP000570003">
    <property type="component" value="Unassembled WGS sequence"/>
</dbReference>
<gene>
    <name evidence="2" type="ORF">HGA06_01315</name>
</gene>
<dbReference type="EMBL" id="JAAXOU010000006">
    <property type="protein sequence ID" value="NKY12846.1"/>
    <property type="molecule type" value="Genomic_DNA"/>
</dbReference>